<evidence type="ECO:0000313" key="4">
    <source>
        <dbReference type="Proteomes" id="UP000001542"/>
    </source>
</evidence>
<gene>
    <name evidence="3" type="ORF">TVAG_174210</name>
</gene>
<accession>A2EWW4</accession>
<dbReference type="VEuPathDB" id="TrichDB:TVAG_174210"/>
<feature type="transmembrane region" description="Helical" evidence="2">
    <location>
        <begin position="197"/>
        <end position="214"/>
    </location>
</feature>
<dbReference type="InParanoid" id="A2EWW4"/>
<dbReference type="KEGG" id="tva:4760719"/>
<feature type="transmembrane region" description="Helical" evidence="2">
    <location>
        <begin position="60"/>
        <end position="81"/>
    </location>
</feature>
<name>A2EWW4_TRIV3</name>
<feature type="transmembrane region" description="Helical" evidence="2">
    <location>
        <begin position="403"/>
        <end position="424"/>
    </location>
</feature>
<dbReference type="PANTHER" id="PTHR12372">
    <property type="entry name" value="PECANEX"/>
    <property type="match status" value="1"/>
</dbReference>
<evidence type="ECO:0000256" key="1">
    <source>
        <dbReference type="SAM" id="MobiDB-lite"/>
    </source>
</evidence>
<dbReference type="Proteomes" id="UP000001542">
    <property type="component" value="Unassembled WGS sequence"/>
</dbReference>
<feature type="compositionally biased region" description="Polar residues" evidence="1">
    <location>
        <begin position="820"/>
        <end position="836"/>
    </location>
</feature>
<feature type="transmembrane region" description="Helical" evidence="2">
    <location>
        <begin position="264"/>
        <end position="283"/>
    </location>
</feature>
<evidence type="ECO:0000256" key="2">
    <source>
        <dbReference type="SAM" id="Phobius"/>
    </source>
</evidence>
<keyword evidence="2" id="KW-0472">Membrane</keyword>
<keyword evidence="2" id="KW-1133">Transmembrane helix</keyword>
<proteinExistence type="predicted"/>
<feature type="compositionally biased region" description="Low complexity" evidence="1">
    <location>
        <begin position="857"/>
        <end position="893"/>
    </location>
</feature>
<sequence length="1102" mass="127937">MNSEELSEVNEHKRLIFQCFCFGYTPGNRVAVQLTRLAVMVLFMLCHIPIQRYKWSNFTCLLFSLIYSSIIVIFLLILYFISKLVNKTFEMSSDSLEDIPTESPPPGISKILWAQRNLYSFEEDKLQQTAFDLINSGFQPSEVYALAEFMKDSIAGEVAQKHKNETKHNYLRIGSKIMKFPLSNKSFFEFFPFPRNLFYILLVYISLIIQLFLVAKESHLFPSRDYFWLCIVSGACIYSTIQPPPTEYYSLTYGHLENGIARPFYLSLVLFFMYLTENLYNFVPKIVSHLNLDISLDYDSFVPFLINVFKIFIYAAPLISICMLLQPSLVILYLLEGINRFVLGYQGSPSLLLGILQTIKGVLVGIISHFIYKWNNKFNTCVLIIVAFVVINIPFIRFDFREFLVFVWNLILTTGFSILHTFYYQKDANRIVATVVILLDAAAYYCSTNAQYNLIFIRFERDTKIVNKIIYFVSRLVNQYVLCFLIFKEILEGSKYPTWLYGIFVSNMINVVSSNTLCFAVSYTFRNLLEIDFHTPIFDYFLCNWLAHKAINAYSIIYIFLTKRTAFSARDDDTFEFDEALGNTIGIIGNHVPFIDRVVNVPQVFVSILLNFLWNTLNADKNYGVTEFLMAPRPNVFWSAFPSHSSVGITKLDLKESPVEGPSFMLCYRFLQKWLCYAVQSGMLGLVDENSIYLFKSDNCDFFVHIISLTPSAVYFQLRGLELDQVGACHTKESRFLTDIQAPWNCFYLGLTMLNTNFNLIKPNIEMMFYQIRKTDLNSVLLVYHSNLENAIDGILTDFCMRNVDILHQVETNSEEDLQNDQFPQNLGESRNNSNIDPDHHESEDQSENSQREENNENQMQNQNPEPQNQNHEEQNNAGNPQNQPQNPENSENNEIHPEINERINERIIAISREVKRLIFNYEPGFQRLSSLNTENFYYLFSGNTSHTLNTWLVNHEHLMSRIVRPTIQTMFREIINSSLNIELEDFQLAVVASIDSIEFKRAIEKRKPVILTMIFDRETREVKSVIYYNSVSQFQCFKMNSFDVFSLWATDIFEKTIGVQEIEKLQSWYNLTKHVISAVDRPFGTVAYASPVGVSYNNFIV</sequence>
<protein>
    <recommendedName>
        <fullName evidence="5">Pecanex C-terminal domain-containing protein</fullName>
    </recommendedName>
</protein>
<feature type="region of interest" description="Disordered" evidence="1">
    <location>
        <begin position="813"/>
        <end position="894"/>
    </location>
</feature>
<feature type="transmembrane region" description="Helical" evidence="2">
    <location>
        <begin position="469"/>
        <end position="487"/>
    </location>
</feature>
<dbReference type="InterPro" id="IPR039797">
    <property type="entry name" value="Pecanex"/>
</dbReference>
<feature type="transmembrane region" description="Helical" evidence="2">
    <location>
        <begin position="351"/>
        <end position="371"/>
    </location>
</feature>
<reference evidence="3" key="2">
    <citation type="journal article" date="2007" name="Science">
        <title>Draft genome sequence of the sexually transmitted pathogen Trichomonas vaginalis.</title>
        <authorList>
            <person name="Carlton J.M."/>
            <person name="Hirt R.P."/>
            <person name="Silva J.C."/>
            <person name="Delcher A.L."/>
            <person name="Schatz M."/>
            <person name="Zhao Q."/>
            <person name="Wortman J.R."/>
            <person name="Bidwell S.L."/>
            <person name="Alsmark U.C.M."/>
            <person name="Besteiro S."/>
            <person name="Sicheritz-Ponten T."/>
            <person name="Noel C.J."/>
            <person name="Dacks J.B."/>
            <person name="Foster P.G."/>
            <person name="Simillion C."/>
            <person name="Van de Peer Y."/>
            <person name="Miranda-Saavedra D."/>
            <person name="Barton G.J."/>
            <person name="Westrop G.D."/>
            <person name="Mueller S."/>
            <person name="Dessi D."/>
            <person name="Fiori P.L."/>
            <person name="Ren Q."/>
            <person name="Paulsen I."/>
            <person name="Zhang H."/>
            <person name="Bastida-Corcuera F.D."/>
            <person name="Simoes-Barbosa A."/>
            <person name="Brown M.T."/>
            <person name="Hayes R.D."/>
            <person name="Mukherjee M."/>
            <person name="Okumura C.Y."/>
            <person name="Schneider R."/>
            <person name="Smith A.J."/>
            <person name="Vanacova S."/>
            <person name="Villalvazo M."/>
            <person name="Haas B.J."/>
            <person name="Pertea M."/>
            <person name="Feldblyum T.V."/>
            <person name="Utterback T.R."/>
            <person name="Shu C.L."/>
            <person name="Osoegawa K."/>
            <person name="de Jong P.J."/>
            <person name="Hrdy I."/>
            <person name="Horvathova L."/>
            <person name="Zubacova Z."/>
            <person name="Dolezal P."/>
            <person name="Malik S.B."/>
            <person name="Logsdon J.M. Jr."/>
            <person name="Henze K."/>
            <person name="Gupta A."/>
            <person name="Wang C.C."/>
            <person name="Dunne R.L."/>
            <person name="Upcroft J.A."/>
            <person name="Upcroft P."/>
            <person name="White O."/>
            <person name="Salzberg S.L."/>
            <person name="Tang P."/>
            <person name="Chiu C.-H."/>
            <person name="Lee Y.-S."/>
            <person name="Embley T.M."/>
            <person name="Coombs G.H."/>
            <person name="Mottram J.C."/>
            <person name="Tachezy J."/>
            <person name="Fraser-Liggett C.M."/>
            <person name="Johnson P.J."/>
        </authorList>
    </citation>
    <scope>NUCLEOTIDE SEQUENCE [LARGE SCALE GENOMIC DNA]</scope>
    <source>
        <strain evidence="3">G3</strain>
    </source>
</reference>
<feature type="transmembrane region" description="Helical" evidence="2">
    <location>
        <begin position="226"/>
        <end position="244"/>
    </location>
</feature>
<feature type="transmembrane region" description="Helical" evidence="2">
    <location>
        <begin position="378"/>
        <end position="397"/>
    </location>
</feature>
<feature type="transmembrane region" description="Helical" evidence="2">
    <location>
        <begin position="537"/>
        <end position="561"/>
    </location>
</feature>
<keyword evidence="4" id="KW-1185">Reference proteome</keyword>
<reference evidence="3" key="1">
    <citation type="submission" date="2006-10" db="EMBL/GenBank/DDBJ databases">
        <authorList>
            <person name="Amadeo P."/>
            <person name="Zhao Q."/>
            <person name="Wortman J."/>
            <person name="Fraser-Liggett C."/>
            <person name="Carlton J."/>
        </authorList>
    </citation>
    <scope>NUCLEOTIDE SEQUENCE</scope>
    <source>
        <strain evidence="3">G3</strain>
    </source>
</reference>
<evidence type="ECO:0008006" key="5">
    <source>
        <dbReference type="Google" id="ProtNLM"/>
    </source>
</evidence>
<keyword evidence="2" id="KW-0812">Transmembrane</keyword>
<dbReference type="PANTHER" id="PTHR12372:SF7">
    <property type="entry name" value="PROTEIN PECANEX"/>
    <property type="match status" value="1"/>
</dbReference>
<evidence type="ECO:0000313" key="3">
    <source>
        <dbReference type="EMBL" id="EAY02879.1"/>
    </source>
</evidence>
<feature type="transmembrane region" description="Helical" evidence="2">
    <location>
        <begin position="304"/>
        <end position="331"/>
    </location>
</feature>
<dbReference type="RefSeq" id="XP_001315102.1">
    <property type="nucleotide sequence ID" value="XM_001315067.1"/>
</dbReference>
<organism evidence="3 4">
    <name type="scientific">Trichomonas vaginalis (strain ATCC PRA-98 / G3)</name>
    <dbReference type="NCBI Taxonomy" id="412133"/>
    <lineage>
        <taxon>Eukaryota</taxon>
        <taxon>Metamonada</taxon>
        <taxon>Parabasalia</taxon>
        <taxon>Trichomonadida</taxon>
        <taxon>Trichomonadidae</taxon>
        <taxon>Trichomonas</taxon>
    </lineage>
</organism>
<dbReference type="VEuPathDB" id="TrichDB:TVAGG3_0813680"/>
<feature type="compositionally biased region" description="Basic and acidic residues" evidence="1">
    <location>
        <begin position="837"/>
        <end position="855"/>
    </location>
</feature>
<feature type="transmembrane region" description="Helical" evidence="2">
    <location>
        <begin position="499"/>
        <end position="525"/>
    </location>
</feature>
<dbReference type="AlphaFoldDB" id="A2EWW4"/>
<dbReference type="EMBL" id="DS113522">
    <property type="protein sequence ID" value="EAY02879.1"/>
    <property type="molecule type" value="Genomic_DNA"/>
</dbReference>